<feature type="chain" id="PRO_5042035163" description="Spondin domain-containing protein" evidence="1">
    <location>
        <begin position="19"/>
        <end position="257"/>
    </location>
</feature>
<evidence type="ECO:0000256" key="1">
    <source>
        <dbReference type="SAM" id="SignalP"/>
    </source>
</evidence>
<reference evidence="3 4" key="1">
    <citation type="submission" date="2020-01" db="EMBL/GenBank/DDBJ databases">
        <title>Genomes assembled from Gulf of Kutch pelagic sediment metagenomes.</title>
        <authorList>
            <person name="Chandrashekar M."/>
            <person name="Mahajan M.S."/>
            <person name="Dave K.J."/>
            <person name="Vatsa P."/>
            <person name="Nathani N.M."/>
        </authorList>
    </citation>
    <scope>NUCLEOTIDE SEQUENCE [LARGE SCALE GENOMIC DNA]</scope>
    <source>
        <strain evidence="3">KS3-K002</strain>
    </source>
</reference>
<keyword evidence="1" id="KW-0732">Signal</keyword>
<dbReference type="EMBL" id="JAACAK010000130">
    <property type="protein sequence ID" value="NIR76446.1"/>
    <property type="molecule type" value="Genomic_DNA"/>
</dbReference>
<dbReference type="InterPro" id="IPR009465">
    <property type="entry name" value="Spondin_N"/>
</dbReference>
<sequence length="257" mass="26490">MQKMVRLIVGLAVVPVMAGCGESGELTGTDPATYGVEADVDKGFGPAGSATYEVTIYNLTSGQPLTPPLASVHRKPVSLFTVGDPASFELKEIAENGNLGPMVGRLDGDKHVNDVVVAVSPGPPPLLPGASISFEVEAERGAKYLSIVSMLICTNDGFTGIDGVRLPRDVGASVTMYTDGYDAGTEVNTEDFADLVPPCPVLTGVSSTDPGTGTSNPALAEGGVIRHHPGIQGGADLVPGIHGWSDPVAKIEIERVQ</sequence>
<evidence type="ECO:0000259" key="2">
    <source>
        <dbReference type="Pfam" id="PF06468"/>
    </source>
</evidence>
<proteinExistence type="predicted"/>
<protein>
    <recommendedName>
        <fullName evidence="2">Spondin domain-containing protein</fullName>
    </recommendedName>
</protein>
<evidence type="ECO:0000313" key="3">
    <source>
        <dbReference type="EMBL" id="NIR76446.1"/>
    </source>
</evidence>
<feature type="domain" description="Spondin" evidence="2">
    <location>
        <begin position="69"/>
        <end position="186"/>
    </location>
</feature>
<organism evidence="3 4">
    <name type="scientific">Candidatus Kutchimonas denitrificans</name>
    <dbReference type="NCBI Taxonomy" id="3056748"/>
    <lineage>
        <taxon>Bacteria</taxon>
        <taxon>Pseudomonadati</taxon>
        <taxon>Gemmatimonadota</taxon>
        <taxon>Gemmatimonadia</taxon>
        <taxon>Candidatus Palauibacterales</taxon>
        <taxon>Candidatus Palauibacteraceae</taxon>
        <taxon>Candidatus Kutchimonas</taxon>
    </lineage>
</organism>
<dbReference type="Gene3D" id="2.60.40.2130">
    <property type="entry name" value="F-spondin domain"/>
    <property type="match status" value="1"/>
</dbReference>
<gene>
    <name evidence="3" type="ORF">GWO12_15290</name>
</gene>
<name>A0AAE4ZC78_9BACT</name>
<feature type="signal peptide" evidence="1">
    <location>
        <begin position="1"/>
        <end position="18"/>
    </location>
</feature>
<dbReference type="Proteomes" id="UP000702544">
    <property type="component" value="Unassembled WGS sequence"/>
</dbReference>
<dbReference type="InterPro" id="IPR038678">
    <property type="entry name" value="Spondin_N_sf"/>
</dbReference>
<accession>A0AAE4ZC78</accession>
<comment type="caution">
    <text evidence="3">The sequence shown here is derived from an EMBL/GenBank/DDBJ whole genome shotgun (WGS) entry which is preliminary data.</text>
</comment>
<evidence type="ECO:0000313" key="4">
    <source>
        <dbReference type="Proteomes" id="UP000702544"/>
    </source>
</evidence>
<dbReference type="AlphaFoldDB" id="A0AAE4ZC78"/>
<dbReference type="Pfam" id="PF06468">
    <property type="entry name" value="Spond_N"/>
    <property type="match status" value="1"/>
</dbReference>
<dbReference type="PROSITE" id="PS51257">
    <property type="entry name" value="PROKAR_LIPOPROTEIN"/>
    <property type="match status" value="1"/>
</dbReference>
<dbReference type="NCBIfam" id="NF038123">
    <property type="entry name" value="NF038123_dom"/>
    <property type="match status" value="1"/>
</dbReference>